<dbReference type="InterPro" id="IPR000182">
    <property type="entry name" value="GNAT_dom"/>
</dbReference>
<dbReference type="PANTHER" id="PTHR43072">
    <property type="entry name" value="N-ACETYLTRANSFERASE"/>
    <property type="match status" value="1"/>
</dbReference>
<organism evidence="4 5">
    <name type="scientific">Ectobacillus antri</name>
    <dbReference type="NCBI Taxonomy" id="2486280"/>
    <lineage>
        <taxon>Bacteria</taxon>
        <taxon>Bacillati</taxon>
        <taxon>Bacillota</taxon>
        <taxon>Bacilli</taxon>
        <taxon>Bacillales</taxon>
        <taxon>Bacillaceae</taxon>
        <taxon>Ectobacillus</taxon>
    </lineage>
</organism>
<dbReference type="Pfam" id="PF00583">
    <property type="entry name" value="Acetyltransf_1"/>
    <property type="match status" value="1"/>
</dbReference>
<dbReference type="Gene3D" id="3.40.630.30">
    <property type="match status" value="2"/>
</dbReference>
<protein>
    <submittedName>
        <fullName evidence="4">GNAT family N-acetyltransferase</fullName>
        <ecNumber evidence="4">2.3.1.-</ecNumber>
    </submittedName>
</protein>
<name>A0ABT6H2P7_9BACI</name>
<sequence>MFTFEPVTEEYFEVVKEIVNSNDVYNTLENGCGFRTNDEIQEEFFHNDNNRVTYFIKADETYVGLVEYMKRNEKDGCTWLGLLMIHRDYQGYGYGTNAYYMLEDMWKQQGVSSVRLAVIREHEQAKRFWERLGFSFYAQKQSTRGITVDCLEKSFSAPVVLRRGEERDIQEITNIYNDAVLHTTATFDLGVKSIEERMIWFSKYNDRYPLLVAERLGNVIGYACLSPFREKEAYKQTVEISVYVHKEARGMGVAKQLVARIIDMAKEAGYHVIMAGITKGNDASVRLHEQFGFTHVGTFREVGYKFGKWQDVMFYELLL</sequence>
<gene>
    <name evidence="4" type="ORF">P6P90_03365</name>
</gene>
<dbReference type="PROSITE" id="PS51186">
    <property type="entry name" value="GNAT"/>
    <property type="match status" value="2"/>
</dbReference>
<comment type="caution">
    <text evidence="4">The sequence shown here is derived from an EMBL/GenBank/DDBJ whole genome shotgun (WGS) entry which is preliminary data.</text>
</comment>
<accession>A0ABT6H2P7</accession>
<reference evidence="4 5" key="1">
    <citation type="submission" date="2023-04" db="EMBL/GenBank/DDBJ databases">
        <title>Ectobacillus antri isolated from activated sludge.</title>
        <authorList>
            <person name="Yan P."/>
            <person name="Liu X."/>
        </authorList>
    </citation>
    <scope>NUCLEOTIDE SEQUENCE [LARGE SCALE GENOMIC DNA]</scope>
    <source>
        <strain evidence="4 5">C18H</strain>
    </source>
</reference>
<proteinExistence type="predicted"/>
<evidence type="ECO:0000259" key="3">
    <source>
        <dbReference type="PROSITE" id="PS51186"/>
    </source>
</evidence>
<dbReference type="GO" id="GO:0016746">
    <property type="term" value="F:acyltransferase activity"/>
    <property type="evidence" value="ECO:0007669"/>
    <property type="project" value="UniProtKB-KW"/>
</dbReference>
<evidence type="ECO:0000313" key="4">
    <source>
        <dbReference type="EMBL" id="MDG5753038.1"/>
    </source>
</evidence>
<keyword evidence="5" id="KW-1185">Reference proteome</keyword>
<dbReference type="CDD" id="cd04301">
    <property type="entry name" value="NAT_SF"/>
    <property type="match status" value="2"/>
</dbReference>
<dbReference type="PANTHER" id="PTHR43072:SF23">
    <property type="entry name" value="UPF0039 PROTEIN C11D3.02C"/>
    <property type="match status" value="1"/>
</dbReference>
<evidence type="ECO:0000313" key="5">
    <source>
        <dbReference type="Proteomes" id="UP001218246"/>
    </source>
</evidence>
<dbReference type="RefSeq" id="WP_124564642.1">
    <property type="nucleotide sequence ID" value="NZ_JARRRY010000001.1"/>
</dbReference>
<dbReference type="Pfam" id="PF13420">
    <property type="entry name" value="Acetyltransf_4"/>
    <property type="match status" value="1"/>
</dbReference>
<keyword evidence="1 4" id="KW-0808">Transferase</keyword>
<dbReference type="InterPro" id="IPR016181">
    <property type="entry name" value="Acyl_CoA_acyltransferase"/>
</dbReference>
<dbReference type="Proteomes" id="UP001218246">
    <property type="component" value="Unassembled WGS sequence"/>
</dbReference>
<keyword evidence="2 4" id="KW-0012">Acyltransferase</keyword>
<feature type="domain" description="N-acetyltransferase" evidence="3">
    <location>
        <begin position="159"/>
        <end position="319"/>
    </location>
</feature>
<feature type="domain" description="N-acetyltransferase" evidence="3">
    <location>
        <begin position="2"/>
        <end position="158"/>
    </location>
</feature>
<dbReference type="EMBL" id="JARULN010000001">
    <property type="protein sequence ID" value="MDG5753038.1"/>
    <property type="molecule type" value="Genomic_DNA"/>
</dbReference>
<evidence type="ECO:0000256" key="1">
    <source>
        <dbReference type="ARBA" id="ARBA00022679"/>
    </source>
</evidence>
<dbReference type="SUPFAM" id="SSF55729">
    <property type="entry name" value="Acyl-CoA N-acyltransferases (Nat)"/>
    <property type="match status" value="2"/>
</dbReference>
<dbReference type="EC" id="2.3.1.-" evidence="4"/>
<evidence type="ECO:0000256" key="2">
    <source>
        <dbReference type="ARBA" id="ARBA00023315"/>
    </source>
</evidence>